<dbReference type="PANTHER" id="PTHR35610">
    <property type="entry name" value="3-ISOPROPYLMALATE DEHYDRATASE-RELATED"/>
    <property type="match status" value="1"/>
</dbReference>
<dbReference type="EMBL" id="CAEMXZ010000160">
    <property type="protein sequence ID" value="CAB4324506.1"/>
    <property type="molecule type" value="Genomic_DNA"/>
</dbReference>
<dbReference type="PANTHER" id="PTHR35610:SF7">
    <property type="entry name" value="3-ISOPROPYLMALATE DEHYDRATASE"/>
    <property type="match status" value="1"/>
</dbReference>
<dbReference type="Pfam" id="PF09754">
    <property type="entry name" value="PAC2"/>
    <property type="match status" value="1"/>
</dbReference>
<accession>A0A6J7KWH6</accession>
<dbReference type="InterPro" id="IPR019151">
    <property type="entry name" value="Proteasome_assmbl_chaperone_2"/>
</dbReference>
<proteinExistence type="predicted"/>
<gene>
    <name evidence="1" type="ORF">UFOPK1392_02280</name>
    <name evidence="2" type="ORF">UFOPK3733_02343</name>
</gene>
<evidence type="ECO:0000313" key="2">
    <source>
        <dbReference type="EMBL" id="CAB4959213.1"/>
    </source>
</evidence>
<dbReference type="Gene3D" id="3.40.50.10900">
    <property type="entry name" value="PAC-like subunit"/>
    <property type="match status" value="1"/>
</dbReference>
<dbReference type="SUPFAM" id="SSF159659">
    <property type="entry name" value="Cgl1923-like"/>
    <property type="match status" value="1"/>
</dbReference>
<sequence>MVVPSGESLPHLRWSDTPAVSQPVLLVAFGGWNDAGDAASTAIDYLIDEWDTNEFADIDPEEFFDFTATRPEVRIDLGGTRQIEWPSNAFHAGRVPNTDIDVVLMSGIEPQLKWRTFCEHVIGVAKAVDARLIVTLGALLAEVPHSRPVSVFGTAYDEATVDALDVLPSRYEGPTGITGVLHGACREAGIRSAALWAAVPTYVPNATSPKAALALIQRTAKLIGTEIEATELKFATDSYEHQVSQLVAEDDETTDYVAQLEKRFDEEPDSFTDGASLVDEVERFLRDQD</sequence>
<organism evidence="2">
    <name type="scientific">freshwater metagenome</name>
    <dbReference type="NCBI Taxonomy" id="449393"/>
    <lineage>
        <taxon>unclassified sequences</taxon>
        <taxon>metagenomes</taxon>
        <taxon>ecological metagenomes</taxon>
    </lineage>
</organism>
<name>A0A6J7KWH6_9ZZZZ</name>
<dbReference type="EMBL" id="CAFBNC010000204">
    <property type="protein sequence ID" value="CAB4959213.1"/>
    <property type="molecule type" value="Genomic_DNA"/>
</dbReference>
<dbReference type="AlphaFoldDB" id="A0A6J7KWH6"/>
<reference evidence="2" key="1">
    <citation type="submission" date="2020-05" db="EMBL/GenBank/DDBJ databases">
        <authorList>
            <person name="Chiriac C."/>
            <person name="Salcher M."/>
            <person name="Ghai R."/>
            <person name="Kavagutti S V."/>
        </authorList>
    </citation>
    <scope>NUCLEOTIDE SEQUENCE</scope>
</reference>
<protein>
    <submittedName>
        <fullName evidence="2">Unannotated protein</fullName>
    </submittedName>
</protein>
<dbReference type="PIRSF" id="PIRSF028754">
    <property type="entry name" value="UCP028754"/>
    <property type="match status" value="1"/>
</dbReference>
<evidence type="ECO:0000313" key="1">
    <source>
        <dbReference type="EMBL" id="CAB4324506.1"/>
    </source>
</evidence>
<dbReference type="InterPro" id="IPR008492">
    <property type="entry name" value="Rv2714-like"/>
</dbReference>
<dbReference type="InterPro" id="IPR038389">
    <property type="entry name" value="PSMG2_sf"/>
</dbReference>